<sequence length="535" mass="56840">MLKPLLITRWILLLIGLLGASNLYATHIQAGEISYQSLGANRYKVLFRVYRDCGGAMFPASVDLEYRTTGCTGVPWPRAAMTLVPGSQRIGNNYCATIGSPCGVGRPTNYETGEFTTTVTLAPGQWTLSVFLNARPDVGNIVTGTGNFYTEATLDTRTVATNSSPVFSSNSQVVSFVGWRLPTSFSEMALDPDGDSLTYELVAPLESCGTAVQYAVAPQQLVPDPSAPGCFVNLPSLVYSPGFPMPSYGITGACPLRQAQPYFSLDPASGSIAMVPALYDPAVNSALNKNVVAVKVSEYRYRQNPGGSRTAVLVGTLRRDMLFTVVDCGNNQNPLPSPVLVNGSSAPQAATTPIAVVPGQLVTVRLAGADPNATQLLTMTSNVEQVLPNSELTITGPSAHPTAQIDWIPPLTLAPGLYYCTVTTTDDACPIKGVQTQTLTFRVGNRARATAPARQLTTLAATPTPFQSQVRFTLSKPGVQTVLVFDHLGRQVATLQSQPSGEVQWHPAAGQPAGLYLARTADGRQVARLLRTAGE</sequence>
<name>A0A4Q5LDZ5_9BACT</name>
<dbReference type="Proteomes" id="UP000294155">
    <property type="component" value="Unassembled WGS sequence"/>
</dbReference>
<keyword evidence="2" id="KW-1185">Reference proteome</keyword>
<evidence type="ECO:0000313" key="1">
    <source>
        <dbReference type="EMBL" id="RYU81898.1"/>
    </source>
</evidence>
<dbReference type="OrthoDB" id="864079at2"/>
<evidence type="ECO:0008006" key="3">
    <source>
        <dbReference type="Google" id="ProtNLM"/>
    </source>
</evidence>
<comment type="caution">
    <text evidence="1">The sequence shown here is derived from an EMBL/GenBank/DDBJ whole genome shotgun (WGS) entry which is preliminary data.</text>
</comment>
<protein>
    <recommendedName>
        <fullName evidence="3">T9SS type A sorting domain-containing protein</fullName>
    </recommendedName>
</protein>
<dbReference type="EMBL" id="SEWE01000008">
    <property type="protein sequence ID" value="RYU81898.1"/>
    <property type="molecule type" value="Genomic_DNA"/>
</dbReference>
<evidence type="ECO:0000313" key="2">
    <source>
        <dbReference type="Proteomes" id="UP000294155"/>
    </source>
</evidence>
<accession>A0A4Q5LDZ5</accession>
<organism evidence="1 2">
    <name type="scientific">Hymenobacter persicinus</name>
    <dbReference type="NCBI Taxonomy" id="2025506"/>
    <lineage>
        <taxon>Bacteria</taxon>
        <taxon>Pseudomonadati</taxon>
        <taxon>Bacteroidota</taxon>
        <taxon>Cytophagia</taxon>
        <taxon>Cytophagales</taxon>
        <taxon>Hymenobacteraceae</taxon>
        <taxon>Hymenobacter</taxon>
    </lineage>
</organism>
<proteinExistence type="predicted"/>
<reference evidence="1 2" key="1">
    <citation type="submission" date="2019-02" db="EMBL/GenBank/DDBJ databases">
        <title>Bacterial novel species isolated from soil.</title>
        <authorList>
            <person name="Jung H.-Y."/>
        </authorList>
    </citation>
    <scope>NUCLEOTIDE SEQUENCE [LARGE SCALE GENOMIC DNA]</scope>
    <source>
        <strain evidence="1 2">1-3-3-3</strain>
    </source>
</reference>
<dbReference type="RefSeq" id="WP_129920202.1">
    <property type="nucleotide sequence ID" value="NZ_SEWE01000008.1"/>
</dbReference>
<gene>
    <name evidence="1" type="ORF">EWM57_05815</name>
</gene>
<dbReference type="AlphaFoldDB" id="A0A4Q5LDZ5"/>